<feature type="compositionally biased region" description="Low complexity" evidence="3">
    <location>
        <begin position="1"/>
        <end position="11"/>
    </location>
</feature>
<protein>
    <submittedName>
        <fullName evidence="5">DNA-binding transcriptional regulator, AcrR family</fullName>
    </submittedName>
</protein>
<reference evidence="5 6" key="1">
    <citation type="submission" date="2016-10" db="EMBL/GenBank/DDBJ databases">
        <authorList>
            <person name="de Groot N.N."/>
        </authorList>
    </citation>
    <scope>NUCLEOTIDE SEQUENCE [LARGE SCALE GENOMIC DNA]</scope>
    <source>
        <strain evidence="5 6">JCM 11308</strain>
    </source>
</reference>
<evidence type="ECO:0000256" key="1">
    <source>
        <dbReference type="ARBA" id="ARBA00023125"/>
    </source>
</evidence>
<dbReference type="GO" id="GO:0000976">
    <property type="term" value="F:transcription cis-regulatory region binding"/>
    <property type="evidence" value="ECO:0007669"/>
    <property type="project" value="TreeGrafter"/>
</dbReference>
<evidence type="ECO:0000256" key="3">
    <source>
        <dbReference type="SAM" id="MobiDB-lite"/>
    </source>
</evidence>
<dbReference type="STRING" id="168276.SAMN05444580_101683"/>
<dbReference type="Gene3D" id="1.10.357.10">
    <property type="entry name" value="Tetracycline Repressor, domain 2"/>
    <property type="match status" value="1"/>
</dbReference>
<dbReference type="InterPro" id="IPR050109">
    <property type="entry name" value="HTH-type_TetR-like_transc_reg"/>
</dbReference>
<name>A0A1G6NXS1_9NOCA</name>
<keyword evidence="1 2" id="KW-0238">DNA-binding</keyword>
<dbReference type="PANTHER" id="PTHR30055">
    <property type="entry name" value="HTH-TYPE TRANSCRIPTIONAL REGULATOR RUTR"/>
    <property type="match status" value="1"/>
</dbReference>
<dbReference type="AlphaFoldDB" id="A0A1G6NXS1"/>
<dbReference type="GO" id="GO:0003700">
    <property type="term" value="F:DNA-binding transcription factor activity"/>
    <property type="evidence" value="ECO:0007669"/>
    <property type="project" value="TreeGrafter"/>
</dbReference>
<dbReference type="Pfam" id="PF00440">
    <property type="entry name" value="TetR_N"/>
    <property type="match status" value="1"/>
</dbReference>
<feature type="DNA-binding region" description="H-T-H motif" evidence="2">
    <location>
        <begin position="45"/>
        <end position="64"/>
    </location>
</feature>
<evidence type="ECO:0000313" key="6">
    <source>
        <dbReference type="Proteomes" id="UP000199417"/>
    </source>
</evidence>
<evidence type="ECO:0000259" key="4">
    <source>
        <dbReference type="PROSITE" id="PS50977"/>
    </source>
</evidence>
<evidence type="ECO:0000313" key="5">
    <source>
        <dbReference type="EMBL" id="SDC71965.1"/>
    </source>
</evidence>
<proteinExistence type="predicted"/>
<dbReference type="SUPFAM" id="SSF46689">
    <property type="entry name" value="Homeodomain-like"/>
    <property type="match status" value="1"/>
</dbReference>
<dbReference type="Proteomes" id="UP000199417">
    <property type="component" value="Unassembled WGS sequence"/>
</dbReference>
<dbReference type="InterPro" id="IPR001647">
    <property type="entry name" value="HTH_TetR"/>
</dbReference>
<dbReference type="PRINTS" id="PR00455">
    <property type="entry name" value="HTHTETR"/>
</dbReference>
<feature type="domain" description="HTH tetR-type" evidence="4">
    <location>
        <begin position="22"/>
        <end position="82"/>
    </location>
</feature>
<accession>A0A1G6NXS1</accession>
<dbReference type="RefSeq" id="WP_072843064.1">
    <property type="nucleotide sequence ID" value="NZ_FNAB01000001.1"/>
</dbReference>
<keyword evidence="6" id="KW-1185">Reference proteome</keyword>
<sequence>MTSGEETTGTAAERRRGRPRSAAIDDAALAAARELLAEVGWDQTTMVAIADRAGVGKPALYRRWPSKTHLVFEAVFGWVDEATPVADATDAADWIRRSCAYSLELFGRPEVKAALPGLLAAFRDRADLLTTLWTDFGGPGVGMLADVLRADEKRHEGEGEDATLDAQATMLFIVGGAMVLRLMMADEDAAGVVARMPDILLGGVERAQPSGGVKRARPSPDEG</sequence>
<feature type="region of interest" description="Disordered" evidence="3">
    <location>
        <begin position="1"/>
        <end position="20"/>
    </location>
</feature>
<evidence type="ECO:0000256" key="2">
    <source>
        <dbReference type="PROSITE-ProRule" id="PRU00335"/>
    </source>
</evidence>
<gene>
    <name evidence="5" type="ORF">SAMN05444580_101683</name>
</gene>
<dbReference type="InterPro" id="IPR009057">
    <property type="entry name" value="Homeodomain-like_sf"/>
</dbReference>
<dbReference type="PROSITE" id="PS50977">
    <property type="entry name" value="HTH_TETR_2"/>
    <property type="match status" value="1"/>
</dbReference>
<dbReference type="PANTHER" id="PTHR30055:SF230">
    <property type="entry name" value="TRANSCRIPTIONAL REGULATORY PROTEIN (PROBABLY TETR-FAMILY)-RELATED"/>
    <property type="match status" value="1"/>
</dbReference>
<organism evidence="5 6">
    <name type="scientific">Rhodococcus tukisamuensis</name>
    <dbReference type="NCBI Taxonomy" id="168276"/>
    <lineage>
        <taxon>Bacteria</taxon>
        <taxon>Bacillati</taxon>
        <taxon>Actinomycetota</taxon>
        <taxon>Actinomycetes</taxon>
        <taxon>Mycobacteriales</taxon>
        <taxon>Nocardiaceae</taxon>
        <taxon>Rhodococcus</taxon>
    </lineage>
</organism>
<dbReference type="EMBL" id="FNAB01000001">
    <property type="protein sequence ID" value="SDC71965.1"/>
    <property type="molecule type" value="Genomic_DNA"/>
</dbReference>